<dbReference type="PANTHER" id="PTHR44103:SF1">
    <property type="entry name" value="PROPROTEIN CONVERTASE P"/>
    <property type="match status" value="1"/>
</dbReference>
<evidence type="ECO:0000313" key="2">
    <source>
        <dbReference type="EMBL" id="OGD79455.1"/>
    </source>
</evidence>
<comment type="caution">
    <text evidence="2">The sequence shown here is derived from an EMBL/GenBank/DDBJ whole genome shotgun (WGS) entry which is preliminary data.</text>
</comment>
<dbReference type="Pfam" id="PF13517">
    <property type="entry name" value="FG-GAP_3"/>
    <property type="match status" value="2"/>
</dbReference>
<evidence type="ECO:0000313" key="3">
    <source>
        <dbReference type="Proteomes" id="UP000177187"/>
    </source>
</evidence>
<accession>A0A1F5FIJ1</accession>
<evidence type="ECO:0008006" key="4">
    <source>
        <dbReference type="Google" id="ProtNLM"/>
    </source>
</evidence>
<dbReference type="AlphaFoldDB" id="A0A1F5FIJ1"/>
<dbReference type="Gene3D" id="2.130.10.130">
    <property type="entry name" value="Integrin alpha, N-terminal"/>
    <property type="match status" value="1"/>
</dbReference>
<name>A0A1F5FIJ1_9BACT</name>
<dbReference type="EMBL" id="MFAF01000010">
    <property type="protein sequence ID" value="OGD79455.1"/>
    <property type="molecule type" value="Genomic_DNA"/>
</dbReference>
<dbReference type="Proteomes" id="UP000177187">
    <property type="component" value="Unassembled WGS sequence"/>
</dbReference>
<reference evidence="2 3" key="1">
    <citation type="journal article" date="2016" name="Nat. Commun.">
        <title>Thousands of microbial genomes shed light on interconnected biogeochemical processes in an aquifer system.</title>
        <authorList>
            <person name="Anantharaman K."/>
            <person name="Brown C.T."/>
            <person name="Hug L.A."/>
            <person name="Sharon I."/>
            <person name="Castelle C.J."/>
            <person name="Probst A.J."/>
            <person name="Thomas B.C."/>
            <person name="Singh A."/>
            <person name="Wilkins M.J."/>
            <person name="Karaoz U."/>
            <person name="Brodie E.L."/>
            <person name="Williams K.H."/>
            <person name="Hubbard S.S."/>
            <person name="Banfield J.F."/>
        </authorList>
    </citation>
    <scope>NUCLEOTIDE SEQUENCE [LARGE SCALE GENOMIC DNA]</scope>
</reference>
<sequence length="381" mass="40342">MRVSRDASLIIALITTALAHRGLPDSGYPVAENFDGARSIAVADLDSDGDLDILGAARYTGDLFWWENAAGTGFRWLTHVVEDDFPGAMAVHAADLDADGDPDVIGASWDSSRIAWWTNDGSGSGWTRHILDDDLKGATAACAADLDSDGDLDVLGLGHLIDNVVWWENLDGRASDWAEHLVSCYCEGVGGIQAADLDSDGDPDVLTASCTDRGIVWWENVNGGSGWKSHPLDETLGEARCAFAADLDSDGDADIVGAGGDDDLVAWWENTDGSGTSWNRRSIEKGLAVCAVYAADLDADGDADVIGVSATGDTVRWWENVDGRGTSWYSHTVDAEFGGAYAVNAADLDGDGTDDIVAASLSDDRIHWWKASAVSLVSNAR</sequence>
<dbReference type="SUPFAM" id="SSF69318">
    <property type="entry name" value="Integrin alpha N-terminal domain"/>
    <property type="match status" value="1"/>
</dbReference>
<proteinExistence type="predicted"/>
<dbReference type="InterPro" id="IPR013517">
    <property type="entry name" value="FG-GAP"/>
</dbReference>
<organism evidence="2 3">
    <name type="scientific">Candidatus Coatesbacteria bacterium RBG_13_66_14</name>
    <dbReference type="NCBI Taxonomy" id="1817816"/>
    <lineage>
        <taxon>Bacteria</taxon>
        <taxon>Candidatus Coatesiibacteriota</taxon>
    </lineage>
</organism>
<keyword evidence="1" id="KW-0732">Signal</keyword>
<gene>
    <name evidence="2" type="ORF">A2Y64_00170</name>
</gene>
<evidence type="ECO:0000256" key="1">
    <source>
        <dbReference type="ARBA" id="ARBA00022729"/>
    </source>
</evidence>
<protein>
    <recommendedName>
        <fullName evidence="4">VCBS repeat-containing protein</fullName>
    </recommendedName>
</protein>
<dbReference type="PANTHER" id="PTHR44103">
    <property type="entry name" value="PROPROTEIN CONVERTASE P"/>
    <property type="match status" value="1"/>
</dbReference>
<dbReference type="InterPro" id="IPR028994">
    <property type="entry name" value="Integrin_alpha_N"/>
</dbReference>
<dbReference type="STRING" id="1817816.A2Y64_00170"/>